<dbReference type="InterPro" id="IPR026960">
    <property type="entry name" value="RVT-Znf"/>
</dbReference>
<keyword evidence="4" id="KW-1185">Reference proteome</keyword>
<evidence type="ECO:0000313" key="4">
    <source>
        <dbReference type="Proteomes" id="UP001633002"/>
    </source>
</evidence>
<dbReference type="AlphaFoldDB" id="A0ABD3IFV6"/>
<proteinExistence type="predicted"/>
<feature type="compositionally biased region" description="Polar residues" evidence="1">
    <location>
        <begin position="672"/>
        <end position="682"/>
    </location>
</feature>
<name>A0ABD3IFV6_9MARC</name>
<protein>
    <recommendedName>
        <fullName evidence="2">Reverse transcriptase zinc-binding domain-containing protein</fullName>
    </recommendedName>
</protein>
<organism evidence="3 4">
    <name type="scientific">Riccia sorocarpa</name>
    <dbReference type="NCBI Taxonomy" id="122646"/>
    <lineage>
        <taxon>Eukaryota</taxon>
        <taxon>Viridiplantae</taxon>
        <taxon>Streptophyta</taxon>
        <taxon>Embryophyta</taxon>
        <taxon>Marchantiophyta</taxon>
        <taxon>Marchantiopsida</taxon>
        <taxon>Marchantiidae</taxon>
        <taxon>Marchantiales</taxon>
        <taxon>Ricciaceae</taxon>
        <taxon>Riccia</taxon>
    </lineage>
</organism>
<feature type="region of interest" description="Disordered" evidence="1">
    <location>
        <begin position="665"/>
        <end position="693"/>
    </location>
</feature>
<sequence>MWVGTSDPEGPVGHQPLMAMLRFEQVNGQLQGIETGSGREILEALFADDTGLLLRAEEENWNQAAAVIRKFEIMSGAKLNVQKSLVVPIGFEEPPGWLLRSGCKIPTEGEVWTYLGCPLGVNLTEEQTLQKVLDKITKRLNHWSGKLLSWESRVVLAKHVLQAIPSYVLMVLGLSKDGCQELTKACRKFIWGVNREGVEKKALIAWSKVCRRKEDGGLGLVKFELQGKALKLRFISKVLDGEDLDWVHLFKVLIKWKILDTTSRANEIHDSVEATLLTASRLQLKNMPIMDSLLAGWWHARKHLHFKEGARIPEGTNLETALKCLVEAGAKQGPEVKRTLAICRKIGVSRPEHFSAETLGELQNRDANDGRKVTGGRPSGPISRTTDTICRRILPLGPSEGGIQNPALWEWRRGSKKWEDWNLPTQTWRDLLEDPLDSTVKLNETWGTSWNKDRWKRWWQELWKSEIFLRDKMWFWRCMHEGLCVNKRLQKMGFGDGQCDRYLTERESVAHCILDCEKTKERWNLLSSMLSKAQPDLVPRGSLPEGMEAIFRRDGIRVTYLILLAVHSRTAWRDRCKLRFEGKHALTPLIVVIQEAMTVGKEMEAATVSINKKKSCELALAYLNLIQRQESKDRISRSFNQNRLMQPCESPIQGWVHHETTLEGSAPHEEGIQSSGDSATNLSEDRSSSRRRMSAVDNVIEELSQLGFTLSSFRP</sequence>
<dbReference type="PANTHER" id="PTHR33116:SF78">
    <property type="entry name" value="OS12G0587133 PROTEIN"/>
    <property type="match status" value="1"/>
</dbReference>
<comment type="caution">
    <text evidence="3">The sequence shown here is derived from an EMBL/GenBank/DDBJ whole genome shotgun (WGS) entry which is preliminary data.</text>
</comment>
<dbReference type="Pfam" id="PF13966">
    <property type="entry name" value="zf-RVT"/>
    <property type="match status" value="1"/>
</dbReference>
<evidence type="ECO:0000256" key="1">
    <source>
        <dbReference type="SAM" id="MobiDB-lite"/>
    </source>
</evidence>
<reference evidence="3 4" key="1">
    <citation type="submission" date="2024-09" db="EMBL/GenBank/DDBJ databases">
        <title>Chromosome-scale assembly of Riccia sorocarpa.</title>
        <authorList>
            <person name="Paukszto L."/>
        </authorList>
    </citation>
    <scope>NUCLEOTIDE SEQUENCE [LARGE SCALE GENOMIC DNA]</scope>
    <source>
        <strain evidence="3">LP-2024</strain>
        <tissue evidence="3">Aerial parts of the thallus</tissue>
    </source>
</reference>
<evidence type="ECO:0000259" key="2">
    <source>
        <dbReference type="Pfam" id="PF13966"/>
    </source>
</evidence>
<gene>
    <name evidence="3" type="ORF">R1sor_019119</name>
</gene>
<dbReference type="PANTHER" id="PTHR33116">
    <property type="entry name" value="REVERSE TRANSCRIPTASE ZINC-BINDING DOMAIN-CONTAINING PROTEIN-RELATED-RELATED"/>
    <property type="match status" value="1"/>
</dbReference>
<accession>A0ABD3IFV6</accession>
<dbReference type="Proteomes" id="UP001633002">
    <property type="component" value="Unassembled WGS sequence"/>
</dbReference>
<dbReference type="EMBL" id="JBJQOH010000001">
    <property type="protein sequence ID" value="KAL3701097.1"/>
    <property type="molecule type" value="Genomic_DNA"/>
</dbReference>
<evidence type="ECO:0000313" key="3">
    <source>
        <dbReference type="EMBL" id="KAL3701097.1"/>
    </source>
</evidence>
<feature type="domain" description="Reverse transcriptase zinc-binding" evidence="2">
    <location>
        <begin position="444"/>
        <end position="523"/>
    </location>
</feature>